<dbReference type="RefSeq" id="WP_379273971.1">
    <property type="nucleotide sequence ID" value="NZ_JBHUMY010000013.1"/>
</dbReference>
<gene>
    <name evidence="1" type="ORF">ACFSW5_13675</name>
</gene>
<keyword evidence="2" id="KW-1185">Reference proteome</keyword>
<dbReference type="EMBL" id="JBHUMY010000013">
    <property type="protein sequence ID" value="MFD2661300.1"/>
    <property type="molecule type" value="Genomic_DNA"/>
</dbReference>
<protein>
    <submittedName>
        <fullName evidence="1">DUF3888 domain-containing protein</fullName>
    </submittedName>
</protein>
<reference evidence="2" key="1">
    <citation type="journal article" date="2019" name="Int. J. Syst. Evol. Microbiol.">
        <title>The Global Catalogue of Microorganisms (GCM) 10K type strain sequencing project: providing services to taxonomists for standard genome sequencing and annotation.</title>
        <authorList>
            <consortium name="The Broad Institute Genomics Platform"/>
            <consortium name="The Broad Institute Genome Sequencing Center for Infectious Disease"/>
            <person name="Wu L."/>
            <person name="Ma J."/>
        </authorList>
    </citation>
    <scope>NUCLEOTIDE SEQUENCE [LARGE SCALE GENOMIC DNA]</scope>
    <source>
        <strain evidence="2">TISTR 1827</strain>
    </source>
</reference>
<proteinExistence type="predicted"/>
<name>A0ABW5QYY6_9BACL</name>
<comment type="caution">
    <text evidence="1">The sequence shown here is derived from an EMBL/GenBank/DDBJ whole genome shotgun (WGS) entry which is preliminary data.</text>
</comment>
<dbReference type="InterPro" id="IPR024984">
    <property type="entry name" value="DUF3888"/>
</dbReference>
<accession>A0ABW5QYY6</accession>
<evidence type="ECO:0000313" key="2">
    <source>
        <dbReference type="Proteomes" id="UP001597493"/>
    </source>
</evidence>
<dbReference type="Proteomes" id="UP001597493">
    <property type="component" value="Unassembled WGS sequence"/>
</dbReference>
<sequence>MSVKSDIGLLLTVIMFLLSSQPVYAKPQEESFQRLALTLLAPKIQEQINQYYKDKLTVTPTFSPFLGGTDLDVEYHASYIDVHVKTIPYVGPHLSVGMDLMRFRIDNTGIVRVQEYKHIRDYELPPNWQHIIKHESSRSNDRLLSVWNTQQL</sequence>
<organism evidence="1 2">
    <name type="scientific">Paenibacillus thailandensis</name>
    <dbReference type="NCBI Taxonomy" id="393250"/>
    <lineage>
        <taxon>Bacteria</taxon>
        <taxon>Bacillati</taxon>
        <taxon>Bacillota</taxon>
        <taxon>Bacilli</taxon>
        <taxon>Bacillales</taxon>
        <taxon>Paenibacillaceae</taxon>
        <taxon>Paenibacillus</taxon>
    </lineage>
</organism>
<evidence type="ECO:0000313" key="1">
    <source>
        <dbReference type="EMBL" id="MFD2661300.1"/>
    </source>
</evidence>
<dbReference type="Pfam" id="PF13027">
    <property type="entry name" value="DUF3888"/>
    <property type="match status" value="1"/>
</dbReference>